<evidence type="ECO:0000256" key="2">
    <source>
        <dbReference type="ARBA" id="ARBA00007520"/>
    </source>
</evidence>
<feature type="region of interest" description="Disordered" evidence="7">
    <location>
        <begin position="1"/>
        <end position="22"/>
    </location>
</feature>
<dbReference type="Gene3D" id="1.20.1250.20">
    <property type="entry name" value="MFS general substrate transporter like domains"/>
    <property type="match status" value="1"/>
</dbReference>
<feature type="transmembrane region" description="Helical" evidence="8">
    <location>
        <begin position="185"/>
        <end position="202"/>
    </location>
</feature>
<dbReference type="PANTHER" id="PTHR23501">
    <property type="entry name" value="MAJOR FACILITATOR SUPERFAMILY"/>
    <property type="match status" value="1"/>
</dbReference>
<protein>
    <submittedName>
        <fullName evidence="9">Uncharacterized protein</fullName>
    </submittedName>
</protein>
<feature type="transmembrane region" description="Helical" evidence="8">
    <location>
        <begin position="331"/>
        <end position="352"/>
    </location>
</feature>
<feature type="transmembrane region" description="Helical" evidence="8">
    <location>
        <begin position="250"/>
        <end position="275"/>
    </location>
</feature>
<evidence type="ECO:0000256" key="5">
    <source>
        <dbReference type="ARBA" id="ARBA00022989"/>
    </source>
</evidence>
<dbReference type="InterPro" id="IPR036259">
    <property type="entry name" value="MFS_trans_sf"/>
</dbReference>
<organism evidence="9 10">
    <name type="scientific">Neofusicoccum ribis</name>
    <dbReference type="NCBI Taxonomy" id="45134"/>
    <lineage>
        <taxon>Eukaryota</taxon>
        <taxon>Fungi</taxon>
        <taxon>Dikarya</taxon>
        <taxon>Ascomycota</taxon>
        <taxon>Pezizomycotina</taxon>
        <taxon>Dothideomycetes</taxon>
        <taxon>Dothideomycetes incertae sedis</taxon>
        <taxon>Botryosphaeriales</taxon>
        <taxon>Botryosphaeriaceae</taxon>
        <taxon>Neofusicoccum</taxon>
    </lineage>
</organism>
<name>A0ABR3SK83_9PEZI</name>
<dbReference type="EMBL" id="JAJVDC020000123">
    <property type="protein sequence ID" value="KAL1623262.1"/>
    <property type="molecule type" value="Genomic_DNA"/>
</dbReference>
<sequence>MLSAPEREKASESGSVSTVLNTTPGTAESIRESLDIEQAQARGKPTSPRPVHGFKWALVVSAILSCTTLFSLDNTVVAAIQSPIIRQFESIDKLPWLSVGYLVGSSTTNLFWRVNRGQCYTHFDGKWLFITCVALFEVGSAVCGAAPTMDALIVGRVLCGFGGAGMYAGSIVLLSVNTSDQERSAYLGAIAAPIYLFLIPSHDPQKGKSLKERIAALDMVGAILIAGVYLTGVMAISFGGVLYEWDSGRIIALFVLFGLLSIAFTVQQVLCLGVTAENRLFPMEFAKSPFLMNMFWQTATAATTVFIPIYFIPLYFAFVRGDSPLDAGVRLLPYIVPLVFVCIANGYAMSYFGYYTPWYYFAGATTLAGCALLATIDAHSSLALIYGASALVGLGSGATVQSSFSVAQVKAPELAQVSVGVLTNAQLGGPAFALSIANAYFLNKATAGLRPLLPGESTEAIQGIISGIGLERFSNALQERIVEVIVENMRETFYMPMVAGAITLLLSFFLKWEKIL</sequence>
<comment type="similarity">
    <text evidence="2">Belongs to the major facilitator superfamily. TCR/Tet family.</text>
</comment>
<feature type="transmembrane region" description="Helical" evidence="8">
    <location>
        <begin position="358"/>
        <end position="376"/>
    </location>
</feature>
<feature type="transmembrane region" description="Helical" evidence="8">
    <location>
        <begin position="383"/>
        <end position="404"/>
    </location>
</feature>
<evidence type="ECO:0000313" key="10">
    <source>
        <dbReference type="Proteomes" id="UP001521116"/>
    </source>
</evidence>
<keyword evidence="3" id="KW-0813">Transport</keyword>
<evidence type="ECO:0000256" key="3">
    <source>
        <dbReference type="ARBA" id="ARBA00022448"/>
    </source>
</evidence>
<dbReference type="PANTHER" id="PTHR23501:SF12">
    <property type="entry name" value="MAJOR FACILITATOR SUPERFAMILY (MFS) PROFILE DOMAIN-CONTAINING PROTEIN-RELATED"/>
    <property type="match status" value="1"/>
</dbReference>
<gene>
    <name evidence="9" type="ORF">SLS56_008367</name>
</gene>
<feature type="transmembrane region" description="Helical" evidence="8">
    <location>
        <begin position="493"/>
        <end position="510"/>
    </location>
</feature>
<feature type="transmembrane region" description="Helical" evidence="8">
    <location>
        <begin position="295"/>
        <end position="319"/>
    </location>
</feature>
<feature type="transmembrane region" description="Helical" evidence="8">
    <location>
        <begin position="127"/>
        <end position="147"/>
    </location>
</feature>
<feature type="transmembrane region" description="Helical" evidence="8">
    <location>
        <begin position="54"/>
        <end position="72"/>
    </location>
</feature>
<dbReference type="InterPro" id="IPR011701">
    <property type="entry name" value="MFS"/>
</dbReference>
<comment type="subcellular location">
    <subcellularLocation>
        <location evidence="1">Membrane</location>
        <topology evidence="1">Multi-pass membrane protein</topology>
    </subcellularLocation>
</comment>
<evidence type="ECO:0000256" key="6">
    <source>
        <dbReference type="ARBA" id="ARBA00023136"/>
    </source>
</evidence>
<keyword evidence="6 8" id="KW-0472">Membrane</keyword>
<feature type="transmembrane region" description="Helical" evidence="8">
    <location>
        <begin position="96"/>
        <end position="115"/>
    </location>
</feature>
<proteinExistence type="inferred from homology"/>
<feature type="transmembrane region" description="Helical" evidence="8">
    <location>
        <begin position="222"/>
        <end position="243"/>
    </location>
</feature>
<feature type="transmembrane region" description="Helical" evidence="8">
    <location>
        <begin position="153"/>
        <end position="173"/>
    </location>
</feature>
<evidence type="ECO:0000256" key="7">
    <source>
        <dbReference type="SAM" id="MobiDB-lite"/>
    </source>
</evidence>
<keyword evidence="5 8" id="KW-1133">Transmembrane helix</keyword>
<feature type="compositionally biased region" description="Polar residues" evidence="7">
    <location>
        <begin position="12"/>
        <end position="22"/>
    </location>
</feature>
<keyword evidence="10" id="KW-1185">Reference proteome</keyword>
<evidence type="ECO:0000313" key="9">
    <source>
        <dbReference type="EMBL" id="KAL1623262.1"/>
    </source>
</evidence>
<feature type="compositionally biased region" description="Basic and acidic residues" evidence="7">
    <location>
        <begin position="1"/>
        <end position="11"/>
    </location>
</feature>
<evidence type="ECO:0000256" key="8">
    <source>
        <dbReference type="SAM" id="Phobius"/>
    </source>
</evidence>
<dbReference type="Pfam" id="PF07690">
    <property type="entry name" value="MFS_1"/>
    <property type="match status" value="1"/>
</dbReference>
<dbReference type="SUPFAM" id="SSF103473">
    <property type="entry name" value="MFS general substrate transporter"/>
    <property type="match status" value="2"/>
</dbReference>
<evidence type="ECO:0000256" key="1">
    <source>
        <dbReference type="ARBA" id="ARBA00004141"/>
    </source>
</evidence>
<dbReference type="Proteomes" id="UP001521116">
    <property type="component" value="Unassembled WGS sequence"/>
</dbReference>
<keyword evidence="4 8" id="KW-0812">Transmembrane</keyword>
<reference evidence="9 10" key="1">
    <citation type="submission" date="2024-02" db="EMBL/GenBank/DDBJ databases">
        <title>De novo assembly and annotation of 12 fungi associated with fruit tree decline syndrome in Ontario, Canada.</title>
        <authorList>
            <person name="Sulman M."/>
            <person name="Ellouze W."/>
            <person name="Ilyukhin E."/>
        </authorList>
    </citation>
    <scope>NUCLEOTIDE SEQUENCE [LARGE SCALE GENOMIC DNA]</scope>
    <source>
        <strain evidence="9 10">M1-105</strain>
    </source>
</reference>
<evidence type="ECO:0000256" key="4">
    <source>
        <dbReference type="ARBA" id="ARBA00022692"/>
    </source>
</evidence>
<accession>A0ABR3SK83</accession>
<comment type="caution">
    <text evidence="9">The sequence shown here is derived from an EMBL/GenBank/DDBJ whole genome shotgun (WGS) entry which is preliminary data.</text>
</comment>